<dbReference type="Pfam" id="PF25390">
    <property type="entry name" value="WD40_RLD"/>
    <property type="match status" value="1"/>
</dbReference>
<keyword evidence="6" id="KW-1185">Reference proteome</keyword>
<feature type="repeat" description="RCC1" evidence="3">
    <location>
        <begin position="17"/>
        <end position="75"/>
    </location>
</feature>
<proteinExistence type="predicted"/>
<organism evidence="5 6">
    <name type="scientific">Trichogramma kaykai</name>
    <dbReference type="NCBI Taxonomy" id="54128"/>
    <lineage>
        <taxon>Eukaryota</taxon>
        <taxon>Metazoa</taxon>
        <taxon>Ecdysozoa</taxon>
        <taxon>Arthropoda</taxon>
        <taxon>Hexapoda</taxon>
        <taxon>Insecta</taxon>
        <taxon>Pterygota</taxon>
        <taxon>Neoptera</taxon>
        <taxon>Endopterygota</taxon>
        <taxon>Hymenoptera</taxon>
        <taxon>Apocrita</taxon>
        <taxon>Proctotrupomorpha</taxon>
        <taxon>Chalcidoidea</taxon>
        <taxon>Trichogrammatidae</taxon>
        <taxon>Trichogramma</taxon>
    </lineage>
</organism>
<dbReference type="PROSITE" id="PS50012">
    <property type="entry name" value="RCC1_3"/>
    <property type="match status" value="7"/>
</dbReference>
<feature type="repeat" description="RCC1" evidence="3">
    <location>
        <begin position="126"/>
        <end position="177"/>
    </location>
</feature>
<dbReference type="PANTHER" id="PTHR45982">
    <property type="entry name" value="REGULATOR OF CHROMOSOME CONDENSATION"/>
    <property type="match status" value="1"/>
</dbReference>
<evidence type="ECO:0000256" key="3">
    <source>
        <dbReference type="PROSITE-ProRule" id="PRU00235"/>
    </source>
</evidence>
<feature type="repeat" description="RCC1" evidence="3">
    <location>
        <begin position="76"/>
        <end position="125"/>
    </location>
</feature>
<dbReference type="EMBL" id="JBJJXI010000166">
    <property type="protein sequence ID" value="KAL3385046.1"/>
    <property type="molecule type" value="Genomic_DNA"/>
</dbReference>
<dbReference type="AlphaFoldDB" id="A0ABD2VXR1"/>
<keyword evidence="2" id="KW-0677">Repeat</keyword>
<name>A0ABD2VXR1_9HYME</name>
<reference evidence="5 6" key="1">
    <citation type="journal article" date="2024" name="bioRxiv">
        <title>A reference genome for Trichogramma kaykai: A tiny desert-dwelling parasitoid wasp with competing sex-ratio distorters.</title>
        <authorList>
            <person name="Culotta J."/>
            <person name="Lindsey A.R."/>
        </authorList>
    </citation>
    <scope>NUCLEOTIDE SEQUENCE [LARGE SCALE GENOMIC DNA]</scope>
    <source>
        <strain evidence="5 6">KSX58</strain>
    </source>
</reference>
<evidence type="ECO:0000259" key="4">
    <source>
        <dbReference type="Pfam" id="PF25390"/>
    </source>
</evidence>
<dbReference type="PRINTS" id="PR00633">
    <property type="entry name" value="RCCNDNSATION"/>
</dbReference>
<keyword evidence="1" id="KW-0344">Guanine-nucleotide releasing factor</keyword>
<gene>
    <name evidence="5" type="ORF">TKK_019433</name>
</gene>
<protein>
    <recommendedName>
        <fullName evidence="4">RCC1-like domain-containing protein</fullName>
    </recommendedName>
</protein>
<dbReference type="InterPro" id="IPR051553">
    <property type="entry name" value="Ran_GTPase-activating"/>
</dbReference>
<evidence type="ECO:0000313" key="5">
    <source>
        <dbReference type="EMBL" id="KAL3385046.1"/>
    </source>
</evidence>
<accession>A0ABD2VXR1</accession>
<feature type="repeat" description="RCC1" evidence="3">
    <location>
        <begin position="360"/>
        <end position="412"/>
    </location>
</feature>
<feature type="repeat" description="RCC1" evidence="3">
    <location>
        <begin position="306"/>
        <end position="359"/>
    </location>
</feature>
<evidence type="ECO:0000313" key="6">
    <source>
        <dbReference type="Proteomes" id="UP001627154"/>
    </source>
</evidence>
<evidence type="ECO:0000256" key="2">
    <source>
        <dbReference type="ARBA" id="ARBA00022737"/>
    </source>
</evidence>
<dbReference type="Proteomes" id="UP001627154">
    <property type="component" value="Unassembled WGS sequence"/>
</dbReference>
<sequence length="416" mass="45886">MTAAKTVPKTEYKVKFGRLYGWGANSHDNLALGRGAHKEEVLTPREINLTHINLDPIDIEKIVGGGGHTLMIDKSGKVYSCGWNVRGQAGTTEQTYIIVKVSGLDDLKIVDVACGWDCSMALTDDGLVYAWGSNLYGQLGGLLPIGVKTNKPKYLQLDRPVKKISLGLRHSAIVTCDNKVLTSGAGNKGQLGRDLQDATNSNEFVEGYLSFILRILLEILTNFNFYTVPGFDNVSSVSCGQYHTVICTNDNKVFAWGDNRYGQLGVDISKFKQTTKPLEVEGLKNFGICKEVYCAWTHSAIINSENKVYLWGRNAYGQLGLTNMTPICTDTWTAKQVEIPHKIKEFCIGSQHNLMLCDNNQVFSWGWNEHGSCGVGHIDDIYEPTAVPIPHSHEEILHIGTGAAHCFAIVRKDESD</sequence>
<dbReference type="Gene3D" id="2.130.10.30">
    <property type="entry name" value="Regulator of chromosome condensation 1/beta-lactamase-inhibitor protein II"/>
    <property type="match status" value="2"/>
</dbReference>
<feature type="domain" description="RCC1-like" evidence="4">
    <location>
        <begin position="19"/>
        <end position="408"/>
    </location>
</feature>
<dbReference type="PANTHER" id="PTHR45982:SF8">
    <property type="entry name" value="E3 UBIQUITIN-PROTEIN LIGASE HERC2-LIKE PROTEIN-RELATED"/>
    <property type="match status" value="1"/>
</dbReference>
<comment type="caution">
    <text evidence="5">The sequence shown here is derived from an EMBL/GenBank/DDBJ whole genome shotgun (WGS) entry which is preliminary data.</text>
</comment>
<dbReference type="InterPro" id="IPR000408">
    <property type="entry name" value="Reg_chr_condens"/>
</dbReference>
<evidence type="ECO:0000256" key="1">
    <source>
        <dbReference type="ARBA" id="ARBA00022658"/>
    </source>
</evidence>
<feature type="repeat" description="RCC1" evidence="3">
    <location>
        <begin position="251"/>
        <end position="305"/>
    </location>
</feature>
<dbReference type="InterPro" id="IPR009091">
    <property type="entry name" value="RCC1/BLIP-II"/>
</dbReference>
<dbReference type="InterPro" id="IPR058923">
    <property type="entry name" value="RCC1-like_dom"/>
</dbReference>
<dbReference type="SUPFAM" id="SSF50985">
    <property type="entry name" value="RCC1/BLIP-II"/>
    <property type="match status" value="1"/>
</dbReference>
<feature type="repeat" description="RCC1" evidence="3">
    <location>
        <begin position="178"/>
        <end position="250"/>
    </location>
</feature>